<keyword evidence="1" id="KW-0732">Signal</keyword>
<sequence>MMIVLVFLSASSSDMSGAVWTATTAGVGTGEGWLLTFPPVGIPVLLLVLTLEPLREPPPYLSRELSLDGGPLPPLPAALPPPPAPPLPLTPLRPLSNITSLSAAKARSFSNDGDGVTPFLFIMEDIVGFLSS</sequence>
<name>A0A224Y0R0_9HEMI</name>
<proteinExistence type="predicted"/>
<dbReference type="AlphaFoldDB" id="A0A224Y0R0"/>
<dbReference type="EMBL" id="GFTR01002223">
    <property type="protein sequence ID" value="JAW14203.1"/>
    <property type="molecule type" value="Transcribed_RNA"/>
</dbReference>
<reference evidence="2" key="1">
    <citation type="journal article" date="2018" name="PLoS Negl. Trop. Dis.">
        <title>An insight into the salivary gland and fat body transcriptome of Panstrongylus lignarius (Hemiptera: Heteroptera), the main vector of Chagas disease in Peru.</title>
        <authorList>
            <person name="Nevoa J.C."/>
            <person name="Mendes M.T."/>
            <person name="da Silva M.V."/>
            <person name="Soares S.C."/>
            <person name="Oliveira C.J.F."/>
            <person name="Ribeiro J.M.C."/>
        </authorList>
    </citation>
    <scope>NUCLEOTIDE SEQUENCE</scope>
</reference>
<accession>A0A224Y0R0</accession>
<feature type="chain" id="PRO_5012759156" evidence="1">
    <location>
        <begin position="18"/>
        <end position="132"/>
    </location>
</feature>
<evidence type="ECO:0000256" key="1">
    <source>
        <dbReference type="SAM" id="SignalP"/>
    </source>
</evidence>
<organism evidence="2">
    <name type="scientific">Panstrongylus lignarius</name>
    <dbReference type="NCBI Taxonomy" id="156445"/>
    <lineage>
        <taxon>Eukaryota</taxon>
        <taxon>Metazoa</taxon>
        <taxon>Ecdysozoa</taxon>
        <taxon>Arthropoda</taxon>
        <taxon>Hexapoda</taxon>
        <taxon>Insecta</taxon>
        <taxon>Pterygota</taxon>
        <taxon>Neoptera</taxon>
        <taxon>Paraneoptera</taxon>
        <taxon>Hemiptera</taxon>
        <taxon>Heteroptera</taxon>
        <taxon>Panheteroptera</taxon>
        <taxon>Cimicomorpha</taxon>
        <taxon>Reduviidae</taxon>
        <taxon>Triatominae</taxon>
        <taxon>Panstrongylus</taxon>
    </lineage>
</organism>
<protein>
    <submittedName>
        <fullName evidence="2">Putative secreted protein</fullName>
    </submittedName>
</protein>
<evidence type="ECO:0000313" key="2">
    <source>
        <dbReference type="EMBL" id="JAW14203.1"/>
    </source>
</evidence>
<feature type="signal peptide" evidence="1">
    <location>
        <begin position="1"/>
        <end position="17"/>
    </location>
</feature>